<dbReference type="AlphaFoldDB" id="A0A9Q0E8E6"/>
<evidence type="ECO:0000313" key="2">
    <source>
        <dbReference type="EMBL" id="KAJ3603067.1"/>
    </source>
</evidence>
<sequence>MLEKCVDPKECFKVSGNLILFLGPPLLPRGGPTLAVPTASLTSERGTEEELEEIWVKRVPGVQRRGSVQSVELWLQGGFWNSLVYDTHYAVSGNEERRREGEERGKERGERRGEERRGRRSNEERQREMRRPETTHEREEEEHQVRGAEQCRGEVLREDTRGEVRRREGQVRRGEREVEGVDGEEERGGEGEWTRE</sequence>
<organism evidence="2 3">
    <name type="scientific">Muraenolepis orangiensis</name>
    <name type="common">Patagonian moray cod</name>
    <dbReference type="NCBI Taxonomy" id="630683"/>
    <lineage>
        <taxon>Eukaryota</taxon>
        <taxon>Metazoa</taxon>
        <taxon>Chordata</taxon>
        <taxon>Craniata</taxon>
        <taxon>Vertebrata</taxon>
        <taxon>Euteleostomi</taxon>
        <taxon>Actinopterygii</taxon>
        <taxon>Neopterygii</taxon>
        <taxon>Teleostei</taxon>
        <taxon>Neoteleostei</taxon>
        <taxon>Acanthomorphata</taxon>
        <taxon>Zeiogadaria</taxon>
        <taxon>Gadariae</taxon>
        <taxon>Gadiformes</taxon>
        <taxon>Muraenolepidoidei</taxon>
        <taxon>Muraenolepididae</taxon>
        <taxon>Muraenolepis</taxon>
    </lineage>
</organism>
<evidence type="ECO:0000256" key="1">
    <source>
        <dbReference type="SAM" id="MobiDB-lite"/>
    </source>
</evidence>
<reference evidence="2" key="1">
    <citation type="submission" date="2022-07" db="EMBL/GenBank/DDBJ databases">
        <title>Chromosome-level genome of Muraenolepis orangiensis.</title>
        <authorList>
            <person name="Kim J."/>
        </authorList>
    </citation>
    <scope>NUCLEOTIDE SEQUENCE</scope>
    <source>
        <strain evidence="2">KU_S4_2022</strain>
        <tissue evidence="2">Muscle</tissue>
    </source>
</reference>
<name>A0A9Q0E8E6_9TELE</name>
<feature type="region of interest" description="Disordered" evidence="1">
    <location>
        <begin position="93"/>
        <end position="196"/>
    </location>
</feature>
<keyword evidence="3" id="KW-1185">Reference proteome</keyword>
<feature type="compositionally biased region" description="Basic and acidic residues" evidence="1">
    <location>
        <begin position="186"/>
        <end position="196"/>
    </location>
</feature>
<protein>
    <submittedName>
        <fullName evidence="2">Uncharacterized protein</fullName>
    </submittedName>
</protein>
<evidence type="ECO:0000313" key="3">
    <source>
        <dbReference type="Proteomes" id="UP001148018"/>
    </source>
</evidence>
<proteinExistence type="predicted"/>
<dbReference type="Proteomes" id="UP001148018">
    <property type="component" value="Unassembled WGS sequence"/>
</dbReference>
<dbReference type="EMBL" id="JANIIK010000046">
    <property type="protein sequence ID" value="KAJ3603067.1"/>
    <property type="molecule type" value="Genomic_DNA"/>
</dbReference>
<feature type="compositionally biased region" description="Basic and acidic residues" evidence="1">
    <location>
        <begin position="94"/>
        <end position="179"/>
    </location>
</feature>
<accession>A0A9Q0E8E6</accession>
<gene>
    <name evidence="2" type="ORF">NHX12_030811</name>
</gene>
<comment type="caution">
    <text evidence="2">The sequence shown here is derived from an EMBL/GenBank/DDBJ whole genome shotgun (WGS) entry which is preliminary data.</text>
</comment>